<keyword evidence="3" id="KW-0413">Isomerase</keyword>
<dbReference type="SMART" id="SM00490">
    <property type="entry name" value="HELICc"/>
    <property type="match status" value="1"/>
</dbReference>
<evidence type="ECO:0000256" key="1">
    <source>
        <dbReference type="ARBA" id="ARBA00005446"/>
    </source>
</evidence>
<keyword evidence="2" id="KW-0238">DNA-binding</keyword>
<evidence type="ECO:0000256" key="4">
    <source>
        <dbReference type="ARBA" id="ARBA00034617"/>
    </source>
</evidence>
<dbReference type="EMBL" id="CAJVQB010088828">
    <property type="protein sequence ID" value="CAG8847696.1"/>
    <property type="molecule type" value="Genomic_DNA"/>
</dbReference>
<evidence type="ECO:0000259" key="6">
    <source>
        <dbReference type="PROSITE" id="PS51194"/>
    </source>
</evidence>
<protein>
    <recommendedName>
        <fullName evidence="5">DNA 3'-5' helicase</fullName>
        <ecNumber evidence="5">5.6.2.4</ecNumber>
    </recommendedName>
</protein>
<evidence type="ECO:0000313" key="7">
    <source>
        <dbReference type="EMBL" id="CAG8847696.1"/>
    </source>
</evidence>
<dbReference type="Pfam" id="PF00271">
    <property type="entry name" value="Helicase_C"/>
    <property type="match status" value="1"/>
</dbReference>
<evidence type="ECO:0000256" key="2">
    <source>
        <dbReference type="ARBA" id="ARBA00023125"/>
    </source>
</evidence>
<evidence type="ECO:0000256" key="5">
    <source>
        <dbReference type="ARBA" id="ARBA00034808"/>
    </source>
</evidence>
<evidence type="ECO:0000313" key="8">
    <source>
        <dbReference type="Proteomes" id="UP000789901"/>
    </source>
</evidence>
<dbReference type="InterPro" id="IPR036388">
    <property type="entry name" value="WH-like_DNA-bd_sf"/>
</dbReference>
<dbReference type="InterPro" id="IPR027417">
    <property type="entry name" value="P-loop_NTPase"/>
</dbReference>
<dbReference type="Proteomes" id="UP000789901">
    <property type="component" value="Unassembled WGS sequence"/>
</dbReference>
<dbReference type="PANTHER" id="PTHR13710:SF105">
    <property type="entry name" value="ATP-DEPENDENT DNA HELICASE Q1"/>
    <property type="match status" value="1"/>
</dbReference>
<accession>A0ABN7X462</accession>
<dbReference type="EC" id="5.6.2.4" evidence="5"/>
<dbReference type="PANTHER" id="PTHR13710">
    <property type="entry name" value="DNA HELICASE RECQ FAMILY MEMBER"/>
    <property type="match status" value="1"/>
</dbReference>
<evidence type="ECO:0000256" key="3">
    <source>
        <dbReference type="ARBA" id="ARBA00023235"/>
    </source>
</evidence>
<proteinExistence type="inferred from homology"/>
<feature type="non-terminal residue" evidence="7">
    <location>
        <position position="1"/>
    </location>
</feature>
<feature type="domain" description="Helicase C-terminal" evidence="6">
    <location>
        <begin position="1"/>
        <end position="107"/>
    </location>
</feature>
<comment type="catalytic activity">
    <reaction evidence="4">
        <text>Couples ATP hydrolysis with the unwinding of duplex DNA by translocating in the 3'-5' direction.</text>
        <dbReference type="EC" id="5.6.2.4"/>
    </reaction>
</comment>
<reference evidence="7 8" key="1">
    <citation type="submission" date="2021-06" db="EMBL/GenBank/DDBJ databases">
        <authorList>
            <person name="Kallberg Y."/>
            <person name="Tangrot J."/>
            <person name="Rosling A."/>
        </authorList>
    </citation>
    <scope>NUCLEOTIDE SEQUENCE [LARGE SCALE GENOMIC DNA]</scope>
    <source>
        <strain evidence="7 8">120-4 pot B 10/14</strain>
    </source>
</reference>
<keyword evidence="8" id="KW-1185">Reference proteome</keyword>
<dbReference type="Gene3D" id="3.40.50.300">
    <property type="entry name" value="P-loop containing nucleotide triphosphate hydrolases"/>
    <property type="match status" value="1"/>
</dbReference>
<name>A0ABN7X462_GIGMA</name>
<dbReference type="Gene3D" id="1.10.10.10">
    <property type="entry name" value="Winged helix-like DNA-binding domain superfamily/Winged helix DNA-binding domain"/>
    <property type="match status" value="1"/>
</dbReference>
<comment type="similarity">
    <text evidence="1">Belongs to the helicase family. RecQ subfamily.</text>
</comment>
<dbReference type="SUPFAM" id="SSF52540">
    <property type="entry name" value="P-loop containing nucleoside triphosphate hydrolases"/>
    <property type="match status" value="1"/>
</dbReference>
<dbReference type="PROSITE" id="PS51194">
    <property type="entry name" value="HELICASE_CTER"/>
    <property type="match status" value="1"/>
</dbReference>
<organism evidence="7 8">
    <name type="scientific">Gigaspora margarita</name>
    <dbReference type="NCBI Taxonomy" id="4874"/>
    <lineage>
        <taxon>Eukaryota</taxon>
        <taxon>Fungi</taxon>
        <taxon>Fungi incertae sedis</taxon>
        <taxon>Mucoromycota</taxon>
        <taxon>Glomeromycotina</taxon>
        <taxon>Glomeromycetes</taxon>
        <taxon>Diversisporales</taxon>
        <taxon>Gigasporaceae</taxon>
        <taxon>Gigaspora</taxon>
    </lineage>
</organism>
<gene>
    <name evidence="7" type="ORF">GMARGA_LOCUS38804</name>
</gene>
<comment type="caution">
    <text evidence="7">The sequence shown here is derived from an EMBL/GenBank/DDBJ whole genome shotgun (WGS) entry which is preliminary data.</text>
</comment>
<dbReference type="InterPro" id="IPR001650">
    <property type="entry name" value="Helicase_C-like"/>
</dbReference>
<sequence>KYHGSLDDITKNVNLDRWKNRSVKIMCATNTFGMGINVADIRLVIYTTFSISLDNFVQEIGRAARDGKESKSILFFSQADIRNLLYILTGGRTNSYESLNSITDEEQVIDSSIERQQQYLAEGTHKILEMVTICENDYQCQQQLIYNSYHWPNDSSIPEYQKCDYCKRRINDYAIWYNVQEEVLRILWIVDQLLKSHYSQESTLKYINRDIVGDVFITAKNKEFSSKGLSTLNEYGKKDKKSPITSKHACLRLYDQLVLEGLIQQNVILKPLYSGSTTLVLVYEIIGISSNAINLATSKE</sequence>